<name>A0ABQ2DHD4_9DEIO</name>
<accession>A0ABQ2DHD4</accession>
<dbReference type="RefSeq" id="WP_189008018.1">
    <property type="nucleotide sequence ID" value="NZ_BMOD01000033.1"/>
</dbReference>
<dbReference type="EMBL" id="BMOD01000033">
    <property type="protein sequence ID" value="GGJ55680.1"/>
    <property type="molecule type" value="Genomic_DNA"/>
</dbReference>
<comment type="caution">
    <text evidence="1">The sequence shown here is derived from an EMBL/GenBank/DDBJ whole genome shotgun (WGS) entry which is preliminary data.</text>
</comment>
<proteinExistence type="predicted"/>
<protein>
    <recommendedName>
        <fullName evidence="3">DUF932 domain-containing protein</fullName>
    </recommendedName>
</protein>
<reference evidence="2" key="1">
    <citation type="journal article" date="2019" name="Int. J. Syst. Evol. Microbiol.">
        <title>The Global Catalogue of Microorganisms (GCM) 10K type strain sequencing project: providing services to taxonomists for standard genome sequencing and annotation.</title>
        <authorList>
            <consortium name="The Broad Institute Genomics Platform"/>
            <consortium name="The Broad Institute Genome Sequencing Center for Infectious Disease"/>
            <person name="Wu L."/>
            <person name="Ma J."/>
        </authorList>
    </citation>
    <scope>NUCLEOTIDE SEQUENCE [LARGE SCALE GENOMIC DNA]</scope>
    <source>
        <strain evidence="2">JCM 14370</strain>
    </source>
</reference>
<evidence type="ECO:0000313" key="2">
    <source>
        <dbReference type="Proteomes" id="UP000632222"/>
    </source>
</evidence>
<keyword evidence="2" id="KW-1185">Reference proteome</keyword>
<evidence type="ECO:0000313" key="1">
    <source>
        <dbReference type="EMBL" id="GGJ55680.1"/>
    </source>
</evidence>
<sequence>MTATTLNPHQPTVIPFTPAVQALGPLTKTPILTDPLYFPVSEAPIDILGKANPDWKAIIRPDTGKVLSVQRKSYQLIKNDEVFPQFEELMKKSLDTEGMYTQDSICYGGGQSMREYHFPQHKIEVRDGDTVTLRLRAVNSYDGASSFGFMFGGFRLICSNGMVIGTKIKELQFRHTRNAEERALADLEKVLNAYQSTAELWKTWTRRSITDDQVLSIITSMPGTNEKIQALILNQYLQETQELGRTLWALFNALTHWSTHAEFSNRTIHAGNQKAIVLKRENVVARTMGSKPFQTIAM</sequence>
<dbReference type="Pfam" id="PF06067">
    <property type="entry name" value="DUF932"/>
    <property type="match status" value="1"/>
</dbReference>
<gene>
    <name evidence="1" type="ORF">GCM10008938_47310</name>
</gene>
<evidence type="ECO:0008006" key="3">
    <source>
        <dbReference type="Google" id="ProtNLM"/>
    </source>
</evidence>
<organism evidence="1 2">
    <name type="scientific">Deinococcus roseus</name>
    <dbReference type="NCBI Taxonomy" id="392414"/>
    <lineage>
        <taxon>Bacteria</taxon>
        <taxon>Thermotogati</taxon>
        <taxon>Deinococcota</taxon>
        <taxon>Deinococci</taxon>
        <taxon>Deinococcales</taxon>
        <taxon>Deinococcaceae</taxon>
        <taxon>Deinococcus</taxon>
    </lineage>
</organism>
<dbReference type="Proteomes" id="UP000632222">
    <property type="component" value="Unassembled WGS sequence"/>
</dbReference>
<dbReference type="InterPro" id="IPR026325">
    <property type="entry name" value="DUF932"/>
</dbReference>